<sequence>MMVGISLGPGGAPSVGPSQSAPETLSCSRPLWVSSWFPGRLVLHQLFCSSSAAPLDQGSPVTALFFLFAHNSSQQTDDQDEVSLMARLAPLLPAGSRSSCSIPVARGGMLIPLGPRGPVVQGARWSGGPGGPVVRGAQWSGGSEGPGGPRGPVVPGARWSQEPGGPRGPVVPGARWSQGPGGPRGSGAHRAPQTTGPLGAFWIL</sequence>
<proteinExistence type="predicted"/>
<dbReference type="Proteomes" id="UP001148018">
    <property type="component" value="Unassembled WGS sequence"/>
</dbReference>
<dbReference type="AlphaFoldDB" id="A0A9Q0DQR2"/>
<keyword evidence="3" id="KW-1185">Reference proteome</keyword>
<feature type="region of interest" description="Disordered" evidence="1">
    <location>
        <begin position="138"/>
        <end position="200"/>
    </location>
</feature>
<evidence type="ECO:0000313" key="2">
    <source>
        <dbReference type="EMBL" id="KAJ3592672.1"/>
    </source>
</evidence>
<evidence type="ECO:0000256" key="1">
    <source>
        <dbReference type="SAM" id="MobiDB-lite"/>
    </source>
</evidence>
<dbReference type="EMBL" id="JANIIK010000113">
    <property type="protein sequence ID" value="KAJ3592672.1"/>
    <property type="molecule type" value="Genomic_DNA"/>
</dbReference>
<comment type="caution">
    <text evidence="2">The sequence shown here is derived from an EMBL/GenBank/DDBJ whole genome shotgun (WGS) entry which is preliminary data.</text>
</comment>
<name>A0A9Q0DQR2_9TELE</name>
<accession>A0A9Q0DQR2</accession>
<evidence type="ECO:0000313" key="3">
    <source>
        <dbReference type="Proteomes" id="UP001148018"/>
    </source>
</evidence>
<organism evidence="2 3">
    <name type="scientific">Muraenolepis orangiensis</name>
    <name type="common">Patagonian moray cod</name>
    <dbReference type="NCBI Taxonomy" id="630683"/>
    <lineage>
        <taxon>Eukaryota</taxon>
        <taxon>Metazoa</taxon>
        <taxon>Chordata</taxon>
        <taxon>Craniata</taxon>
        <taxon>Vertebrata</taxon>
        <taxon>Euteleostomi</taxon>
        <taxon>Actinopterygii</taxon>
        <taxon>Neopterygii</taxon>
        <taxon>Teleostei</taxon>
        <taxon>Neoteleostei</taxon>
        <taxon>Acanthomorphata</taxon>
        <taxon>Zeiogadaria</taxon>
        <taxon>Gadariae</taxon>
        <taxon>Gadiformes</taxon>
        <taxon>Muraenolepidoidei</taxon>
        <taxon>Muraenolepididae</taxon>
        <taxon>Muraenolepis</taxon>
    </lineage>
</organism>
<reference evidence="2" key="1">
    <citation type="submission" date="2022-07" db="EMBL/GenBank/DDBJ databases">
        <title>Chromosome-level genome of Muraenolepis orangiensis.</title>
        <authorList>
            <person name="Kim J."/>
        </authorList>
    </citation>
    <scope>NUCLEOTIDE SEQUENCE</scope>
    <source>
        <strain evidence="2">KU_S4_2022</strain>
        <tissue evidence="2">Muscle</tissue>
    </source>
</reference>
<protein>
    <submittedName>
        <fullName evidence="2">Uncharacterized protein</fullName>
    </submittedName>
</protein>
<feature type="region of interest" description="Disordered" evidence="1">
    <location>
        <begin position="1"/>
        <end position="20"/>
    </location>
</feature>
<gene>
    <name evidence="2" type="ORF">NHX12_007799</name>
</gene>